<evidence type="ECO:0000256" key="1">
    <source>
        <dbReference type="SAM" id="Phobius"/>
    </source>
</evidence>
<dbReference type="Proteomes" id="UP001165122">
    <property type="component" value="Unassembled WGS sequence"/>
</dbReference>
<evidence type="ECO:0000313" key="3">
    <source>
        <dbReference type="EMBL" id="GMH68359.1"/>
    </source>
</evidence>
<sequence>MFVAGIFMMLGMVGAGADTPIVGLIVPVMIIPIFCFIMNQKKKLTVAIENLFLPYQSKGYFTNVKYCTGSKHRAPVLTLAVNQTVHAKMQQQQVQGRII</sequence>
<comment type="caution">
    <text evidence="3">The sequence shown here is derived from an EMBL/GenBank/DDBJ whole genome shotgun (WGS) entry which is preliminary data.</text>
</comment>
<feature type="chain" id="PRO_5040736043" evidence="2">
    <location>
        <begin position="18"/>
        <end position="99"/>
    </location>
</feature>
<reference evidence="4" key="1">
    <citation type="journal article" date="2023" name="Commun. Biol.">
        <title>Genome analysis of Parmales, the sister group of diatoms, reveals the evolutionary specialization of diatoms from phago-mixotrophs to photoautotrophs.</title>
        <authorList>
            <person name="Ban H."/>
            <person name="Sato S."/>
            <person name="Yoshikawa S."/>
            <person name="Yamada K."/>
            <person name="Nakamura Y."/>
            <person name="Ichinomiya M."/>
            <person name="Sato N."/>
            <person name="Blanc-Mathieu R."/>
            <person name="Endo H."/>
            <person name="Kuwata A."/>
            <person name="Ogata H."/>
        </authorList>
    </citation>
    <scope>NUCLEOTIDE SEQUENCE [LARGE SCALE GENOMIC DNA]</scope>
    <source>
        <strain evidence="4">NIES 3700</strain>
    </source>
</reference>
<evidence type="ECO:0000313" key="4">
    <source>
        <dbReference type="Proteomes" id="UP001165122"/>
    </source>
</evidence>
<keyword evidence="4" id="KW-1185">Reference proteome</keyword>
<feature type="signal peptide" evidence="2">
    <location>
        <begin position="1"/>
        <end position="17"/>
    </location>
</feature>
<dbReference type="EMBL" id="BRXW01000592">
    <property type="protein sequence ID" value="GMH68359.1"/>
    <property type="molecule type" value="Genomic_DNA"/>
</dbReference>
<proteinExistence type="predicted"/>
<keyword evidence="1" id="KW-0812">Transmembrane</keyword>
<evidence type="ECO:0000256" key="2">
    <source>
        <dbReference type="SAM" id="SignalP"/>
    </source>
</evidence>
<organism evidence="3 4">
    <name type="scientific">Triparma laevis f. longispina</name>
    <dbReference type="NCBI Taxonomy" id="1714387"/>
    <lineage>
        <taxon>Eukaryota</taxon>
        <taxon>Sar</taxon>
        <taxon>Stramenopiles</taxon>
        <taxon>Ochrophyta</taxon>
        <taxon>Bolidophyceae</taxon>
        <taxon>Parmales</taxon>
        <taxon>Triparmaceae</taxon>
        <taxon>Triparma</taxon>
    </lineage>
</organism>
<keyword evidence="1" id="KW-1133">Transmembrane helix</keyword>
<protein>
    <submittedName>
        <fullName evidence="3">Uncharacterized protein</fullName>
    </submittedName>
</protein>
<keyword evidence="2" id="KW-0732">Signal</keyword>
<feature type="transmembrane region" description="Helical" evidence="1">
    <location>
        <begin position="20"/>
        <end position="38"/>
    </location>
</feature>
<accession>A0A9W7E4Y1</accession>
<name>A0A9W7E4Y1_9STRA</name>
<dbReference type="AlphaFoldDB" id="A0A9W7E4Y1"/>
<keyword evidence="1" id="KW-0472">Membrane</keyword>
<gene>
    <name evidence="3" type="ORF">TrLO_g15085</name>
</gene>